<protein>
    <submittedName>
        <fullName evidence="2">Uncharacterized protein</fullName>
    </submittedName>
</protein>
<evidence type="ECO:0000256" key="1">
    <source>
        <dbReference type="SAM" id="Phobius"/>
    </source>
</evidence>
<feature type="transmembrane region" description="Helical" evidence="1">
    <location>
        <begin position="81"/>
        <end position="105"/>
    </location>
</feature>
<gene>
    <name evidence="2" type="ORF">J1N35_038520</name>
</gene>
<accession>A0A9D3UM65</accession>
<name>A0A9D3UM65_9ROSI</name>
<dbReference type="EMBL" id="JAIQCV010000011">
    <property type="protein sequence ID" value="KAH1047736.1"/>
    <property type="molecule type" value="Genomic_DNA"/>
</dbReference>
<sequence>MGLRVIRNKEDIIKKLVEIDFTWTSRRIVFSELEWVMEIPYRTQKGWLFGCVCADSSWLRICPALGSCWFDSLGHDLRPNVGFIGLLGLSGVLYCWFELGSSLLIMKSRVM</sequence>
<dbReference type="AlphaFoldDB" id="A0A9D3UM65"/>
<evidence type="ECO:0000313" key="3">
    <source>
        <dbReference type="Proteomes" id="UP000828251"/>
    </source>
</evidence>
<comment type="caution">
    <text evidence="2">The sequence shown here is derived from an EMBL/GenBank/DDBJ whole genome shotgun (WGS) entry which is preliminary data.</text>
</comment>
<evidence type="ECO:0000313" key="2">
    <source>
        <dbReference type="EMBL" id="KAH1047736.1"/>
    </source>
</evidence>
<keyword evidence="1" id="KW-1133">Transmembrane helix</keyword>
<keyword evidence="1" id="KW-0812">Transmembrane</keyword>
<proteinExistence type="predicted"/>
<keyword evidence="1" id="KW-0472">Membrane</keyword>
<keyword evidence="3" id="KW-1185">Reference proteome</keyword>
<reference evidence="2 3" key="1">
    <citation type="journal article" date="2021" name="Plant Biotechnol. J.">
        <title>Multi-omics assisted identification of the key and species-specific regulatory components of drought-tolerant mechanisms in Gossypium stocksii.</title>
        <authorList>
            <person name="Yu D."/>
            <person name="Ke L."/>
            <person name="Zhang D."/>
            <person name="Wu Y."/>
            <person name="Sun Y."/>
            <person name="Mei J."/>
            <person name="Sun J."/>
            <person name="Sun Y."/>
        </authorList>
    </citation>
    <scope>NUCLEOTIDE SEQUENCE [LARGE SCALE GENOMIC DNA]</scope>
    <source>
        <strain evidence="3">cv. E1</strain>
        <tissue evidence="2">Leaf</tissue>
    </source>
</reference>
<organism evidence="2 3">
    <name type="scientific">Gossypium stocksii</name>
    <dbReference type="NCBI Taxonomy" id="47602"/>
    <lineage>
        <taxon>Eukaryota</taxon>
        <taxon>Viridiplantae</taxon>
        <taxon>Streptophyta</taxon>
        <taxon>Embryophyta</taxon>
        <taxon>Tracheophyta</taxon>
        <taxon>Spermatophyta</taxon>
        <taxon>Magnoliopsida</taxon>
        <taxon>eudicotyledons</taxon>
        <taxon>Gunneridae</taxon>
        <taxon>Pentapetalae</taxon>
        <taxon>rosids</taxon>
        <taxon>malvids</taxon>
        <taxon>Malvales</taxon>
        <taxon>Malvaceae</taxon>
        <taxon>Malvoideae</taxon>
        <taxon>Gossypium</taxon>
    </lineage>
</organism>
<dbReference type="Proteomes" id="UP000828251">
    <property type="component" value="Unassembled WGS sequence"/>
</dbReference>